<name>A0A5A5TXI0_LEUCI</name>
<protein>
    <submittedName>
        <fullName evidence="1">Uncharacterized protein</fullName>
    </submittedName>
</protein>
<dbReference type="AlphaFoldDB" id="A0A5A5TXI0"/>
<dbReference type="Proteomes" id="UP000323274">
    <property type="component" value="Unassembled WGS sequence"/>
</dbReference>
<comment type="caution">
    <text evidence="1">The sequence shown here is derived from an EMBL/GenBank/DDBJ whole genome shotgun (WGS) entry which is preliminary data.</text>
</comment>
<sequence length="42" mass="4679">MKKYVVVLGLACVSLLVYGGYTAKKLSLFKGDDLDSYKKFES</sequence>
<dbReference type="RefSeq" id="WP_004903304.1">
    <property type="nucleotide sequence ID" value="NZ_BJJW01000002.1"/>
</dbReference>
<dbReference type="EMBL" id="BJJW01000002">
    <property type="protein sequence ID" value="GDZ83271.1"/>
    <property type="molecule type" value="Genomic_DNA"/>
</dbReference>
<organism evidence="1 2">
    <name type="scientific">Leuconostoc citreum</name>
    <dbReference type="NCBI Taxonomy" id="33964"/>
    <lineage>
        <taxon>Bacteria</taxon>
        <taxon>Bacillati</taxon>
        <taxon>Bacillota</taxon>
        <taxon>Bacilli</taxon>
        <taxon>Lactobacillales</taxon>
        <taxon>Lactobacillaceae</taxon>
        <taxon>Leuconostoc</taxon>
    </lineage>
</organism>
<accession>A0A5A5TXI0</accession>
<proteinExistence type="predicted"/>
<gene>
    <name evidence="1" type="ORF">LCIT_05130</name>
</gene>
<reference evidence="1 2" key="1">
    <citation type="submission" date="2019-04" db="EMBL/GenBank/DDBJ databases">
        <title>A pseudo-fructophilic Leuconostoc citreum strain F192-5 isolated from peel of satsuma mandarin: the first report for isolation and characterization of strain-dependent fructophilic-like characteristics.</title>
        <authorList>
            <person name="Maeno S."/>
            <person name="Tanizawa Y."/>
            <person name="Kajikawa A."/>
            <person name="Kanesaki Y."/>
            <person name="Kubota E."/>
            <person name="Arita M."/>
            <person name="Leon D."/>
            <person name="Endo A."/>
        </authorList>
    </citation>
    <scope>NUCLEOTIDE SEQUENCE [LARGE SCALE GENOMIC DNA]</scope>
    <source>
        <strain evidence="1 2">F192-5</strain>
    </source>
</reference>
<evidence type="ECO:0000313" key="1">
    <source>
        <dbReference type="EMBL" id="GDZ83271.1"/>
    </source>
</evidence>
<evidence type="ECO:0000313" key="2">
    <source>
        <dbReference type="Proteomes" id="UP000323274"/>
    </source>
</evidence>